<dbReference type="GO" id="GO:0006897">
    <property type="term" value="P:endocytosis"/>
    <property type="evidence" value="ECO:0007669"/>
    <property type="project" value="InterPro"/>
</dbReference>
<feature type="compositionally biased region" description="Polar residues" evidence="2">
    <location>
        <begin position="144"/>
        <end position="155"/>
    </location>
</feature>
<evidence type="ECO:0000313" key="5">
    <source>
        <dbReference type="Proteomes" id="UP000799302"/>
    </source>
</evidence>
<sequence length="396" mass="44075">MLSGLSGPKKPYSAVTVHIERLTGEEYAENDLSGIVDLIEVIRIQDSGPTEAARAIRKKLKYGNLHRQLRALTILDGLIQNAGARFQRTFADEPLLERLRLMPRDDMVDADVRAKCNTLYRQWAAAYKTTPGLAPVASLYKQLPTTKKMQPSQSRVVRETEQEAQREIAASPPKPSASKPQPPVPSRPVQLGQTSSSSFFSRSKDKKKSKGHTSFNLEKEKGQLMETIAASSVASTNLINAIRLINRENQRVSENPEARNRFEQCKGLRRSILRYIQLVESEQYIGGLLSANDELVKALMSYEVMDKSIDDDSDSDVEYMASRARRMSGGKDVEQQLAGISLNAVAASPPTPPRAVAPPPKEESEEEEEDDDDDNPFADRNAVKTPHIEKTGMAWR</sequence>
<dbReference type="Gene3D" id="1.20.58.160">
    <property type="match status" value="1"/>
</dbReference>
<dbReference type="InterPro" id="IPR008942">
    <property type="entry name" value="ENTH_VHS"/>
</dbReference>
<dbReference type="GO" id="GO:0007034">
    <property type="term" value="P:vacuolar transport"/>
    <property type="evidence" value="ECO:0007669"/>
    <property type="project" value="UniProtKB-ARBA"/>
</dbReference>
<dbReference type="EMBL" id="MU004234">
    <property type="protein sequence ID" value="KAF2669868.1"/>
    <property type="molecule type" value="Genomic_DNA"/>
</dbReference>
<dbReference type="GO" id="GO:0030479">
    <property type="term" value="C:actin cortical patch"/>
    <property type="evidence" value="ECO:0007669"/>
    <property type="project" value="TreeGrafter"/>
</dbReference>
<dbReference type="Pfam" id="PF00790">
    <property type="entry name" value="VHS"/>
    <property type="match status" value="1"/>
</dbReference>
<dbReference type="AlphaFoldDB" id="A0A6A6UFJ6"/>
<reference evidence="4" key="1">
    <citation type="journal article" date="2020" name="Stud. Mycol.">
        <title>101 Dothideomycetes genomes: a test case for predicting lifestyles and emergence of pathogens.</title>
        <authorList>
            <person name="Haridas S."/>
            <person name="Albert R."/>
            <person name="Binder M."/>
            <person name="Bloem J."/>
            <person name="Labutti K."/>
            <person name="Salamov A."/>
            <person name="Andreopoulos B."/>
            <person name="Baker S."/>
            <person name="Barry K."/>
            <person name="Bills G."/>
            <person name="Bluhm B."/>
            <person name="Cannon C."/>
            <person name="Castanera R."/>
            <person name="Culley D."/>
            <person name="Daum C."/>
            <person name="Ezra D."/>
            <person name="Gonzalez J."/>
            <person name="Henrissat B."/>
            <person name="Kuo A."/>
            <person name="Liang C."/>
            <person name="Lipzen A."/>
            <person name="Lutzoni F."/>
            <person name="Magnuson J."/>
            <person name="Mondo S."/>
            <person name="Nolan M."/>
            <person name="Ohm R."/>
            <person name="Pangilinan J."/>
            <person name="Park H.-J."/>
            <person name="Ramirez L."/>
            <person name="Alfaro M."/>
            <person name="Sun H."/>
            <person name="Tritt A."/>
            <person name="Yoshinaga Y."/>
            <person name="Zwiers L.-H."/>
            <person name="Turgeon B."/>
            <person name="Goodwin S."/>
            <person name="Spatafora J."/>
            <person name="Crous P."/>
            <person name="Grigoriev I."/>
        </authorList>
    </citation>
    <scope>NUCLEOTIDE SEQUENCE</scope>
    <source>
        <strain evidence="4">CBS 115976</strain>
    </source>
</reference>
<dbReference type="PANTHER" id="PTHR47789">
    <property type="entry name" value="LAS SEVENTEEN-BINDING PROTEIN 5"/>
    <property type="match status" value="1"/>
</dbReference>
<proteinExistence type="predicted"/>
<comment type="subunit">
    <text evidence="1">Component of the ESCRT-0 complex composed of HSE1 and VPS27.</text>
</comment>
<dbReference type="GO" id="GO:0051666">
    <property type="term" value="P:actin cortical patch localization"/>
    <property type="evidence" value="ECO:0007669"/>
    <property type="project" value="TreeGrafter"/>
</dbReference>
<accession>A0A6A6UFJ6</accession>
<evidence type="ECO:0000259" key="3">
    <source>
        <dbReference type="PROSITE" id="PS50179"/>
    </source>
</evidence>
<dbReference type="GO" id="GO:0007015">
    <property type="term" value="P:actin filament organization"/>
    <property type="evidence" value="ECO:0007669"/>
    <property type="project" value="InterPro"/>
</dbReference>
<dbReference type="OrthoDB" id="10068368at2759"/>
<dbReference type="PANTHER" id="PTHR47789:SF1">
    <property type="entry name" value="LAS SEVENTEEN-BINDING PROTEIN 5"/>
    <property type="match status" value="1"/>
</dbReference>
<dbReference type="SMART" id="SM00288">
    <property type="entry name" value="VHS"/>
    <property type="match status" value="1"/>
</dbReference>
<feature type="domain" description="VHS" evidence="3">
    <location>
        <begin position="22"/>
        <end position="151"/>
    </location>
</feature>
<evidence type="ECO:0000256" key="2">
    <source>
        <dbReference type="SAM" id="MobiDB-lite"/>
    </source>
</evidence>
<dbReference type="InterPro" id="IPR044103">
    <property type="entry name" value="GAT_LSB5"/>
</dbReference>
<evidence type="ECO:0000256" key="1">
    <source>
        <dbReference type="ARBA" id="ARBA00011446"/>
    </source>
</evidence>
<dbReference type="CDD" id="cd16980">
    <property type="entry name" value="VHS_Lsb5"/>
    <property type="match status" value="1"/>
</dbReference>
<evidence type="ECO:0000313" key="4">
    <source>
        <dbReference type="EMBL" id="KAF2669868.1"/>
    </source>
</evidence>
<keyword evidence="5" id="KW-1185">Reference proteome</keyword>
<dbReference type="SUPFAM" id="SSF89009">
    <property type="entry name" value="GAT-like domain"/>
    <property type="match status" value="1"/>
</dbReference>
<dbReference type="PROSITE" id="PS50179">
    <property type="entry name" value="VHS"/>
    <property type="match status" value="1"/>
</dbReference>
<dbReference type="Proteomes" id="UP000799302">
    <property type="component" value="Unassembled WGS sequence"/>
</dbReference>
<dbReference type="InterPro" id="IPR045007">
    <property type="entry name" value="LSB5"/>
</dbReference>
<dbReference type="InterPro" id="IPR002014">
    <property type="entry name" value="VHS_dom"/>
</dbReference>
<gene>
    <name evidence="4" type="ORF">BT63DRAFT_423846</name>
</gene>
<feature type="compositionally biased region" description="Basic and acidic residues" evidence="2">
    <location>
        <begin position="156"/>
        <end position="166"/>
    </location>
</feature>
<dbReference type="InterPro" id="IPR038425">
    <property type="entry name" value="GAT_sf"/>
</dbReference>
<dbReference type="Gene3D" id="1.25.40.90">
    <property type="match status" value="1"/>
</dbReference>
<dbReference type="CDD" id="cd14232">
    <property type="entry name" value="GAT_LSB5"/>
    <property type="match status" value="1"/>
</dbReference>
<protein>
    <recommendedName>
        <fullName evidence="3">VHS domain-containing protein</fullName>
    </recommendedName>
</protein>
<feature type="compositionally biased region" description="Acidic residues" evidence="2">
    <location>
        <begin position="363"/>
        <end position="376"/>
    </location>
</feature>
<feature type="region of interest" description="Disordered" evidence="2">
    <location>
        <begin position="144"/>
        <end position="218"/>
    </location>
</feature>
<feature type="compositionally biased region" description="Pro residues" evidence="2">
    <location>
        <begin position="172"/>
        <end position="186"/>
    </location>
</feature>
<name>A0A6A6UFJ6_9PEZI</name>
<dbReference type="SUPFAM" id="SSF48464">
    <property type="entry name" value="ENTH/VHS domain"/>
    <property type="match status" value="1"/>
</dbReference>
<dbReference type="GO" id="GO:0043130">
    <property type="term" value="F:ubiquitin binding"/>
    <property type="evidence" value="ECO:0007669"/>
    <property type="project" value="InterPro"/>
</dbReference>
<organism evidence="4 5">
    <name type="scientific">Microthyrium microscopicum</name>
    <dbReference type="NCBI Taxonomy" id="703497"/>
    <lineage>
        <taxon>Eukaryota</taxon>
        <taxon>Fungi</taxon>
        <taxon>Dikarya</taxon>
        <taxon>Ascomycota</taxon>
        <taxon>Pezizomycotina</taxon>
        <taxon>Dothideomycetes</taxon>
        <taxon>Dothideomycetes incertae sedis</taxon>
        <taxon>Microthyriales</taxon>
        <taxon>Microthyriaceae</taxon>
        <taxon>Microthyrium</taxon>
    </lineage>
</organism>
<feature type="compositionally biased region" description="Pro residues" evidence="2">
    <location>
        <begin position="349"/>
        <end position="359"/>
    </location>
</feature>
<feature type="region of interest" description="Disordered" evidence="2">
    <location>
        <begin position="339"/>
        <end position="396"/>
    </location>
</feature>
<dbReference type="GO" id="GO:0035091">
    <property type="term" value="F:phosphatidylinositol binding"/>
    <property type="evidence" value="ECO:0007669"/>
    <property type="project" value="InterPro"/>
</dbReference>